<evidence type="ECO:0000256" key="7">
    <source>
        <dbReference type="SAM" id="MobiDB-lite"/>
    </source>
</evidence>
<evidence type="ECO:0000313" key="11">
    <source>
        <dbReference type="EMBL" id="KAF2864195.1"/>
    </source>
</evidence>
<dbReference type="EMBL" id="MU005958">
    <property type="protein sequence ID" value="KAF2864195.1"/>
    <property type="molecule type" value="Genomic_DNA"/>
</dbReference>
<feature type="signal peptide" evidence="9">
    <location>
        <begin position="1"/>
        <end position="19"/>
    </location>
</feature>
<evidence type="ECO:0000256" key="5">
    <source>
        <dbReference type="ARBA" id="ARBA00023136"/>
    </source>
</evidence>
<dbReference type="Gene3D" id="1.20.5.900">
    <property type="entry name" value="transmembrane domain of human cd4"/>
    <property type="match status" value="1"/>
</dbReference>
<proteinExistence type="predicted"/>
<feature type="compositionally biased region" description="Low complexity" evidence="7">
    <location>
        <begin position="191"/>
        <end position="210"/>
    </location>
</feature>
<feature type="domain" description="WSC" evidence="10">
    <location>
        <begin position="34"/>
        <end position="123"/>
    </location>
</feature>
<keyword evidence="12" id="KW-1185">Reference proteome</keyword>
<evidence type="ECO:0000256" key="4">
    <source>
        <dbReference type="ARBA" id="ARBA00022989"/>
    </source>
</evidence>
<evidence type="ECO:0000256" key="3">
    <source>
        <dbReference type="ARBA" id="ARBA00022729"/>
    </source>
</evidence>
<feature type="compositionally biased region" description="Low complexity" evidence="7">
    <location>
        <begin position="144"/>
        <end position="177"/>
    </location>
</feature>
<feature type="transmembrane region" description="Helical" evidence="8">
    <location>
        <begin position="227"/>
        <end position="250"/>
    </location>
</feature>
<dbReference type="OrthoDB" id="2019572at2759"/>
<evidence type="ECO:0000256" key="9">
    <source>
        <dbReference type="SAM" id="SignalP"/>
    </source>
</evidence>
<keyword evidence="2 8" id="KW-0812">Transmembrane</keyword>
<dbReference type="InterPro" id="IPR002889">
    <property type="entry name" value="WSC_carb-bd"/>
</dbReference>
<dbReference type="AlphaFoldDB" id="A0A6A7CB34"/>
<dbReference type="Pfam" id="PF01822">
    <property type="entry name" value="WSC"/>
    <property type="match status" value="1"/>
</dbReference>
<evidence type="ECO:0000313" key="12">
    <source>
        <dbReference type="Proteomes" id="UP000799421"/>
    </source>
</evidence>
<keyword evidence="5 8" id="KW-0472">Membrane</keyword>
<evidence type="ECO:0000256" key="2">
    <source>
        <dbReference type="ARBA" id="ARBA00022692"/>
    </source>
</evidence>
<dbReference type="Proteomes" id="UP000799421">
    <property type="component" value="Unassembled WGS sequence"/>
</dbReference>
<gene>
    <name evidence="11" type="ORF">K470DRAFT_274146</name>
</gene>
<evidence type="ECO:0000256" key="1">
    <source>
        <dbReference type="ARBA" id="ARBA00004167"/>
    </source>
</evidence>
<evidence type="ECO:0000256" key="8">
    <source>
        <dbReference type="SAM" id="Phobius"/>
    </source>
</evidence>
<name>A0A6A7CB34_9PEZI</name>
<sequence>MLAALVVLLLSASSAAVRAHDALLQRHGLMKRQSMTYSGCYSSSGSLDDQGPYMYQTSGYCQPICLKKNNAVLGLSGGSDCWCGDTLPPANTKVDDSKCDSPCNGYGSDKCGGQGFYSVYLTGLKANVGNDKPMSGTTANNDGAAAPSPSSASTVASQAESSAGSSSSAATITGSTTDPSDSVTGPVVFRTDPPTTLVVTDTSTVSTPTAAAPPPKSSKGGGKSNTVGIAVGVVVGILALLALLVAFFLYRRHRKRQAEKAAAQTEKIKPFFAERDPNHIPPSTTITSRRDFDRDSIGSLVDEDRPITQPGRVLVVSLLFCVKRSALTGLAGCKSRSGMKACVTTS</sequence>
<comment type="subcellular location">
    <subcellularLocation>
        <location evidence="1">Membrane</location>
        <topology evidence="1">Single-pass membrane protein</topology>
    </subcellularLocation>
</comment>
<dbReference type="PANTHER" id="PTHR24269:SF23">
    <property type="entry name" value="PLASMA MEMBRANE SENSOR TRANSDUCER (EUROFUNG)"/>
    <property type="match status" value="1"/>
</dbReference>
<evidence type="ECO:0000256" key="6">
    <source>
        <dbReference type="ARBA" id="ARBA00023180"/>
    </source>
</evidence>
<keyword evidence="3 9" id="KW-0732">Signal</keyword>
<keyword evidence="6" id="KW-0325">Glycoprotein</keyword>
<accession>A0A6A7CB34</accession>
<dbReference type="SMART" id="SM00321">
    <property type="entry name" value="WSC"/>
    <property type="match status" value="1"/>
</dbReference>
<feature type="region of interest" description="Disordered" evidence="7">
    <location>
        <begin position="132"/>
        <end position="223"/>
    </location>
</feature>
<reference evidence="11" key="1">
    <citation type="journal article" date="2020" name="Stud. Mycol.">
        <title>101 Dothideomycetes genomes: a test case for predicting lifestyles and emergence of pathogens.</title>
        <authorList>
            <person name="Haridas S."/>
            <person name="Albert R."/>
            <person name="Binder M."/>
            <person name="Bloem J."/>
            <person name="Labutti K."/>
            <person name="Salamov A."/>
            <person name="Andreopoulos B."/>
            <person name="Baker S."/>
            <person name="Barry K."/>
            <person name="Bills G."/>
            <person name="Bluhm B."/>
            <person name="Cannon C."/>
            <person name="Castanera R."/>
            <person name="Culley D."/>
            <person name="Daum C."/>
            <person name="Ezra D."/>
            <person name="Gonzalez J."/>
            <person name="Henrissat B."/>
            <person name="Kuo A."/>
            <person name="Liang C."/>
            <person name="Lipzen A."/>
            <person name="Lutzoni F."/>
            <person name="Magnuson J."/>
            <person name="Mondo S."/>
            <person name="Nolan M."/>
            <person name="Ohm R."/>
            <person name="Pangilinan J."/>
            <person name="Park H.-J."/>
            <person name="Ramirez L."/>
            <person name="Alfaro M."/>
            <person name="Sun H."/>
            <person name="Tritt A."/>
            <person name="Yoshinaga Y."/>
            <person name="Zwiers L.-H."/>
            <person name="Turgeon B."/>
            <person name="Goodwin S."/>
            <person name="Spatafora J."/>
            <person name="Crous P."/>
            <person name="Grigoriev I."/>
        </authorList>
    </citation>
    <scope>NUCLEOTIDE SEQUENCE</scope>
    <source>
        <strain evidence="11">CBS 480.64</strain>
    </source>
</reference>
<dbReference type="PANTHER" id="PTHR24269">
    <property type="entry name" value="KREMEN PROTEIN"/>
    <property type="match status" value="1"/>
</dbReference>
<dbReference type="InterPro" id="IPR051836">
    <property type="entry name" value="Kremen_rcpt"/>
</dbReference>
<dbReference type="GO" id="GO:0005886">
    <property type="term" value="C:plasma membrane"/>
    <property type="evidence" value="ECO:0007669"/>
    <property type="project" value="TreeGrafter"/>
</dbReference>
<evidence type="ECO:0000259" key="10">
    <source>
        <dbReference type="PROSITE" id="PS51212"/>
    </source>
</evidence>
<dbReference type="PROSITE" id="PS51212">
    <property type="entry name" value="WSC"/>
    <property type="match status" value="1"/>
</dbReference>
<organism evidence="11 12">
    <name type="scientific">Piedraia hortae CBS 480.64</name>
    <dbReference type="NCBI Taxonomy" id="1314780"/>
    <lineage>
        <taxon>Eukaryota</taxon>
        <taxon>Fungi</taxon>
        <taxon>Dikarya</taxon>
        <taxon>Ascomycota</taxon>
        <taxon>Pezizomycotina</taxon>
        <taxon>Dothideomycetes</taxon>
        <taxon>Dothideomycetidae</taxon>
        <taxon>Capnodiales</taxon>
        <taxon>Piedraiaceae</taxon>
        <taxon>Piedraia</taxon>
    </lineage>
</organism>
<protein>
    <submittedName>
        <fullName evidence="11">WSC-domain-containing protein</fullName>
    </submittedName>
</protein>
<keyword evidence="4 8" id="KW-1133">Transmembrane helix</keyword>
<feature type="chain" id="PRO_5025619802" evidence="9">
    <location>
        <begin position="20"/>
        <end position="346"/>
    </location>
</feature>